<organism evidence="1 2">
    <name type="scientific">Perkinsus chesapeaki</name>
    <name type="common">Clam parasite</name>
    <name type="synonym">Perkinsus andrewsi</name>
    <dbReference type="NCBI Taxonomy" id="330153"/>
    <lineage>
        <taxon>Eukaryota</taxon>
        <taxon>Sar</taxon>
        <taxon>Alveolata</taxon>
        <taxon>Perkinsozoa</taxon>
        <taxon>Perkinsea</taxon>
        <taxon>Perkinsida</taxon>
        <taxon>Perkinsidae</taxon>
        <taxon>Perkinsus</taxon>
    </lineage>
</organism>
<sequence>MRLILTALYSVVLKAGLLRPARHSHPVNLHDETSYFALMDDADTWVELSLVPDGNGGVQADITVHCGDQSEIVVETPAICTSESELQCDEAIIRGFVGELSRRCPELGATECDFLTISFPPPTGDRDPLSSPEIGILVGRLPLTLARGGSD</sequence>
<keyword evidence="2" id="KW-1185">Reference proteome</keyword>
<dbReference type="AlphaFoldDB" id="A0A7J6N2H1"/>
<protein>
    <submittedName>
        <fullName evidence="1">Uncharacterized protein</fullName>
    </submittedName>
</protein>
<accession>A0A7J6N2H1</accession>
<proteinExistence type="predicted"/>
<dbReference type="Proteomes" id="UP000591131">
    <property type="component" value="Unassembled WGS sequence"/>
</dbReference>
<gene>
    <name evidence="1" type="ORF">FOL47_000100</name>
</gene>
<comment type="caution">
    <text evidence="1">The sequence shown here is derived from an EMBL/GenBank/DDBJ whole genome shotgun (WGS) entry which is preliminary data.</text>
</comment>
<evidence type="ECO:0000313" key="1">
    <source>
        <dbReference type="EMBL" id="KAF4677640.1"/>
    </source>
</evidence>
<reference evidence="1 2" key="1">
    <citation type="submission" date="2020-04" db="EMBL/GenBank/DDBJ databases">
        <title>Perkinsus chesapeaki whole genome sequence.</title>
        <authorList>
            <person name="Bogema D.R."/>
        </authorList>
    </citation>
    <scope>NUCLEOTIDE SEQUENCE [LARGE SCALE GENOMIC DNA]</scope>
    <source>
        <strain evidence="1">ATCC PRA-425</strain>
    </source>
</reference>
<name>A0A7J6N2H1_PERCH</name>
<evidence type="ECO:0000313" key="2">
    <source>
        <dbReference type="Proteomes" id="UP000591131"/>
    </source>
</evidence>
<dbReference type="EMBL" id="JAAPAO010000010">
    <property type="protein sequence ID" value="KAF4677640.1"/>
    <property type="molecule type" value="Genomic_DNA"/>
</dbReference>